<dbReference type="AlphaFoldDB" id="A0A8X6PJE1"/>
<proteinExistence type="predicted"/>
<comment type="caution">
    <text evidence="1">The sequence shown here is derived from an EMBL/GenBank/DDBJ whole genome shotgun (WGS) entry which is preliminary data.</text>
</comment>
<protein>
    <submittedName>
        <fullName evidence="1">Uncharacterized protein</fullName>
    </submittedName>
</protein>
<sequence length="98" mass="11010">MLKSVELPITRNPDVDIKYLSSLLERGTQESRVTSSEQPLTGRCPLSGEKSVVKGRCLTVLTCTKDLSSECFLRNPTFIDPKKKHDCSNVLEGRRKEN</sequence>
<evidence type="ECO:0000313" key="2">
    <source>
        <dbReference type="Proteomes" id="UP000887013"/>
    </source>
</evidence>
<evidence type="ECO:0000313" key="1">
    <source>
        <dbReference type="EMBL" id="GFT68007.1"/>
    </source>
</evidence>
<organism evidence="1 2">
    <name type="scientific">Nephila pilipes</name>
    <name type="common">Giant wood spider</name>
    <name type="synonym">Nephila maculata</name>
    <dbReference type="NCBI Taxonomy" id="299642"/>
    <lineage>
        <taxon>Eukaryota</taxon>
        <taxon>Metazoa</taxon>
        <taxon>Ecdysozoa</taxon>
        <taxon>Arthropoda</taxon>
        <taxon>Chelicerata</taxon>
        <taxon>Arachnida</taxon>
        <taxon>Araneae</taxon>
        <taxon>Araneomorphae</taxon>
        <taxon>Entelegynae</taxon>
        <taxon>Araneoidea</taxon>
        <taxon>Nephilidae</taxon>
        <taxon>Nephila</taxon>
    </lineage>
</organism>
<keyword evidence="2" id="KW-1185">Reference proteome</keyword>
<name>A0A8X6PJE1_NEPPI</name>
<gene>
    <name evidence="1" type="ORF">NPIL_385681</name>
</gene>
<dbReference type="EMBL" id="BMAW01020412">
    <property type="protein sequence ID" value="GFT68007.1"/>
    <property type="molecule type" value="Genomic_DNA"/>
</dbReference>
<dbReference type="Proteomes" id="UP000887013">
    <property type="component" value="Unassembled WGS sequence"/>
</dbReference>
<reference evidence="1" key="1">
    <citation type="submission" date="2020-08" db="EMBL/GenBank/DDBJ databases">
        <title>Multicomponent nature underlies the extraordinary mechanical properties of spider dragline silk.</title>
        <authorList>
            <person name="Kono N."/>
            <person name="Nakamura H."/>
            <person name="Mori M."/>
            <person name="Yoshida Y."/>
            <person name="Ohtoshi R."/>
            <person name="Malay A.D."/>
            <person name="Moran D.A.P."/>
            <person name="Tomita M."/>
            <person name="Numata K."/>
            <person name="Arakawa K."/>
        </authorList>
    </citation>
    <scope>NUCLEOTIDE SEQUENCE</scope>
</reference>
<accession>A0A8X6PJE1</accession>